<accession>J8ZZJ1</accession>
<dbReference type="SUPFAM" id="SSF52540">
    <property type="entry name" value="P-loop containing nucleoside triphosphate hydrolases"/>
    <property type="match status" value="1"/>
</dbReference>
<dbReference type="GO" id="GO:0005741">
    <property type="term" value="C:mitochondrial outer membrane"/>
    <property type="evidence" value="ECO:0007669"/>
    <property type="project" value="TreeGrafter"/>
</dbReference>
<keyword evidence="6" id="KW-1185">Reference proteome</keyword>
<dbReference type="OMA" id="RRFHTKI"/>
<keyword evidence="3" id="KW-0812">Transmembrane</keyword>
<dbReference type="STRING" id="1003232.J8ZZJ1"/>
<dbReference type="InParanoid" id="J8ZZJ1"/>
<reference evidence="6" key="2">
    <citation type="submission" date="2015-07" db="EMBL/GenBank/DDBJ databases">
        <title>Contrasting host-pathogen interactions and genome evolution in two generalist and specialist microsporidian pathogens of mosquitoes.</title>
        <authorList>
            <consortium name="The Broad Institute Genomics Platform"/>
            <consortium name="The Broad Institute Genome Sequencing Center for Infectious Disease"/>
            <person name="Cuomo C.A."/>
            <person name="Sanscrainte N.D."/>
            <person name="Goldberg J.M."/>
            <person name="Heiman D."/>
            <person name="Young S."/>
            <person name="Zeng Q."/>
            <person name="Becnel J.J."/>
            <person name="Birren B.W."/>
        </authorList>
    </citation>
    <scope>NUCLEOTIDE SEQUENCE [LARGE SCALE GENOMIC DNA]</scope>
    <source>
        <strain evidence="6">USNM 41457</strain>
    </source>
</reference>
<proteinExistence type="predicted"/>
<dbReference type="InterPro" id="IPR051701">
    <property type="entry name" value="Mito_OM_Translocase_MSP1"/>
</dbReference>
<name>J8ZZJ1_EDHAE</name>
<dbReference type="OrthoDB" id="39734at2759"/>
<dbReference type="HOGENOM" id="CLU_048761_0_0_1"/>
<evidence type="ECO:0000256" key="1">
    <source>
        <dbReference type="ARBA" id="ARBA00022741"/>
    </source>
</evidence>
<keyword evidence="2" id="KW-0067">ATP-binding</keyword>
<dbReference type="GO" id="GO:0005524">
    <property type="term" value="F:ATP binding"/>
    <property type="evidence" value="ECO:0007669"/>
    <property type="project" value="UniProtKB-KW"/>
</dbReference>
<sequence length="432" mass="49794">MRDIVKKRQETKKEDTSVIDERKIYKIKSAENRKIEKDLTVDLLVYLVMKSMGRSTNYQKQERKNEFSIMTVLAAICFLIAIGSFCYNLISSNSRGLGGFKKDTRYTLIEDVSSFGSMIYYGQRKLINAMIYTLLNMFNDFDNMDDETLNQYYRPSHKNMLFHGPPGTGKTMCVKALAYSLDINQKLKKKFLEYNKDLEKMKNFDIEELFKMQSTVSLIIVSPASLMSKFVGETEKNIDHIFSVASKLAKTTTVIIFIDEIENMTRTRSELSSDHSSHALSQFLCALDGILTPLRQKSILIGATNKISMIDEAIKRRFANIYEMKKPNDTQRDHLIFEFTKKDVFYDAEKHLRLVDETDGMTQDTINKIFTTLLRSKKKTCDAISYDTMLKAVKDFKKSGYVDLGKDASDIYLDDEMEKNLMHNKFGIPILG</sequence>
<dbReference type="VEuPathDB" id="MicrosporidiaDB:EDEG_00829"/>
<keyword evidence="1" id="KW-0547">Nucleotide-binding</keyword>
<protein>
    <recommendedName>
        <fullName evidence="4">AAA+ ATPase domain-containing protein</fullName>
    </recommendedName>
</protein>
<evidence type="ECO:0000259" key="4">
    <source>
        <dbReference type="SMART" id="SM00382"/>
    </source>
</evidence>
<dbReference type="EMBL" id="AFBI03000010">
    <property type="protein sequence ID" value="EJW05048.1"/>
    <property type="molecule type" value="Genomic_DNA"/>
</dbReference>
<dbReference type="AlphaFoldDB" id="J8ZZJ1"/>
<evidence type="ECO:0000313" key="6">
    <source>
        <dbReference type="Proteomes" id="UP000003163"/>
    </source>
</evidence>
<keyword evidence="3" id="KW-1133">Transmembrane helix</keyword>
<dbReference type="Gene3D" id="3.40.50.300">
    <property type="entry name" value="P-loop containing nucleotide triphosphate hydrolases"/>
    <property type="match status" value="1"/>
</dbReference>
<dbReference type="InterPro" id="IPR003593">
    <property type="entry name" value="AAA+_ATPase"/>
</dbReference>
<dbReference type="InterPro" id="IPR003959">
    <property type="entry name" value="ATPase_AAA_core"/>
</dbReference>
<feature type="domain" description="AAA+ ATPase" evidence="4">
    <location>
        <begin position="156"/>
        <end position="328"/>
    </location>
</feature>
<dbReference type="SMART" id="SM00382">
    <property type="entry name" value="AAA"/>
    <property type="match status" value="1"/>
</dbReference>
<dbReference type="InterPro" id="IPR027417">
    <property type="entry name" value="P-loop_NTPase"/>
</dbReference>
<dbReference type="PANTHER" id="PTHR45644">
    <property type="entry name" value="AAA ATPASE, PUTATIVE (AFU_ORTHOLOGUE AFUA_2G12920)-RELATED-RELATED"/>
    <property type="match status" value="1"/>
</dbReference>
<evidence type="ECO:0000313" key="5">
    <source>
        <dbReference type="EMBL" id="EJW05048.1"/>
    </source>
</evidence>
<reference evidence="5 6" key="1">
    <citation type="submission" date="2011-08" db="EMBL/GenBank/DDBJ databases">
        <authorList>
            <person name="Liu Z.J."/>
            <person name="Shi F.L."/>
            <person name="Lu J.Q."/>
            <person name="Li M."/>
            <person name="Wang Z.L."/>
        </authorList>
    </citation>
    <scope>NUCLEOTIDE SEQUENCE [LARGE SCALE GENOMIC DNA]</scope>
    <source>
        <strain evidence="5 6">USNM 41457</strain>
    </source>
</reference>
<dbReference type="Pfam" id="PF00004">
    <property type="entry name" value="AAA"/>
    <property type="match status" value="1"/>
</dbReference>
<evidence type="ECO:0000256" key="3">
    <source>
        <dbReference type="SAM" id="Phobius"/>
    </source>
</evidence>
<keyword evidence="3" id="KW-0472">Membrane</keyword>
<feature type="transmembrane region" description="Helical" evidence="3">
    <location>
        <begin position="67"/>
        <end position="90"/>
    </location>
</feature>
<organism evidence="5 6">
    <name type="scientific">Edhazardia aedis (strain USNM 41457)</name>
    <name type="common">Microsporidian parasite</name>
    <dbReference type="NCBI Taxonomy" id="1003232"/>
    <lineage>
        <taxon>Eukaryota</taxon>
        <taxon>Fungi</taxon>
        <taxon>Fungi incertae sedis</taxon>
        <taxon>Microsporidia</taxon>
        <taxon>Edhazardia</taxon>
    </lineage>
</organism>
<dbReference type="CDD" id="cd19481">
    <property type="entry name" value="RecA-like_protease"/>
    <property type="match status" value="1"/>
</dbReference>
<gene>
    <name evidence="5" type="ORF">EDEG_00829</name>
</gene>
<comment type="caution">
    <text evidence="5">The sequence shown here is derived from an EMBL/GenBank/DDBJ whole genome shotgun (WGS) entry which is preliminary data.</text>
</comment>
<evidence type="ECO:0000256" key="2">
    <source>
        <dbReference type="ARBA" id="ARBA00022840"/>
    </source>
</evidence>
<dbReference type="GO" id="GO:0016887">
    <property type="term" value="F:ATP hydrolysis activity"/>
    <property type="evidence" value="ECO:0007669"/>
    <property type="project" value="InterPro"/>
</dbReference>
<dbReference type="Proteomes" id="UP000003163">
    <property type="component" value="Unassembled WGS sequence"/>
</dbReference>